<keyword evidence="2" id="KW-1185">Reference proteome</keyword>
<proteinExistence type="predicted"/>
<accession>A0A0J8VH71</accession>
<dbReference type="RefSeq" id="WP_048897499.1">
    <property type="nucleotide sequence ID" value="NZ_AP024853.1"/>
</dbReference>
<organism evidence="1 2">
    <name type="scientific">Photobacterium swingsii</name>
    <dbReference type="NCBI Taxonomy" id="680026"/>
    <lineage>
        <taxon>Bacteria</taxon>
        <taxon>Pseudomonadati</taxon>
        <taxon>Pseudomonadota</taxon>
        <taxon>Gammaproteobacteria</taxon>
        <taxon>Vibrionales</taxon>
        <taxon>Vibrionaceae</taxon>
        <taxon>Photobacterium</taxon>
    </lineage>
</organism>
<sequence>MSLKITTQRVDTWKKRIQRDELKGSTYFCQQGGKVWVSASADHQAICFKVLGKDSGTSSLESYLRWDDVSSVDLVELLFQIEFTKQ</sequence>
<comment type="caution">
    <text evidence="1">The sequence shown here is derived from an EMBL/GenBank/DDBJ whole genome shotgun (WGS) entry which is preliminary data.</text>
</comment>
<reference evidence="1 2" key="1">
    <citation type="submission" date="2018-01" db="EMBL/GenBank/DDBJ databases">
        <title>Whole genome sequencing of Histamine producing bacteria.</title>
        <authorList>
            <person name="Butler K."/>
        </authorList>
    </citation>
    <scope>NUCLEOTIDE SEQUENCE [LARGE SCALE GENOMIC DNA]</scope>
    <source>
        <strain evidence="1 2">DSM 24669</strain>
    </source>
</reference>
<dbReference type="AlphaFoldDB" id="A0A0J8VH71"/>
<gene>
    <name evidence="1" type="ORF">C9I94_07340</name>
</gene>
<protein>
    <submittedName>
        <fullName evidence="1">Uncharacterized protein</fullName>
    </submittedName>
</protein>
<dbReference type="EMBL" id="PYLZ01000003">
    <property type="protein sequence ID" value="PSW25457.1"/>
    <property type="molecule type" value="Genomic_DNA"/>
</dbReference>
<dbReference type="Proteomes" id="UP000240481">
    <property type="component" value="Unassembled WGS sequence"/>
</dbReference>
<evidence type="ECO:0000313" key="2">
    <source>
        <dbReference type="Proteomes" id="UP000240481"/>
    </source>
</evidence>
<evidence type="ECO:0000313" key="1">
    <source>
        <dbReference type="EMBL" id="PSW25457.1"/>
    </source>
</evidence>
<dbReference type="OrthoDB" id="6626916at2"/>
<name>A0A0J8VH71_9GAMM</name>